<dbReference type="AlphaFoldDB" id="A0A0C2JWD8"/>
<protein>
    <submittedName>
        <fullName evidence="2">Uncharacterized protein</fullName>
    </submittedName>
</protein>
<comment type="caution">
    <text evidence="2">The sequence shown here is derived from an EMBL/GenBank/DDBJ whole genome shotgun (WGS) entry which is preliminary data.</text>
</comment>
<gene>
    <name evidence="2" type="ORF">RF11_14935</name>
</gene>
<sequence length="111" mass="13177">MELKYGLVYLIVRLIFWLKRFTWSLSLDKLHEIFPEHSMVSWPPAPTSFSAFIILMLWDTINKRRCFERLLNPQKSLFQPRVFGFAGNIAARRGINRPTDFLFFYNFGNVA</sequence>
<dbReference type="EMBL" id="JWZT01000685">
    <property type="protein sequence ID" value="KII73763.1"/>
    <property type="molecule type" value="Genomic_DNA"/>
</dbReference>
<feature type="transmembrane region" description="Helical" evidence="1">
    <location>
        <begin position="45"/>
        <end position="61"/>
    </location>
</feature>
<keyword evidence="1" id="KW-0472">Membrane</keyword>
<evidence type="ECO:0000313" key="3">
    <source>
        <dbReference type="Proteomes" id="UP000031668"/>
    </source>
</evidence>
<dbReference type="Proteomes" id="UP000031668">
    <property type="component" value="Unassembled WGS sequence"/>
</dbReference>
<feature type="transmembrane region" description="Helical" evidence="1">
    <location>
        <begin position="7"/>
        <end position="25"/>
    </location>
</feature>
<accession>A0A0C2JWD8</accession>
<keyword evidence="1" id="KW-0812">Transmembrane</keyword>
<keyword evidence="3" id="KW-1185">Reference proteome</keyword>
<reference evidence="2 3" key="1">
    <citation type="journal article" date="2014" name="Genome Biol. Evol.">
        <title>The genome of the myxosporean Thelohanellus kitauei shows adaptations to nutrient acquisition within its fish host.</title>
        <authorList>
            <person name="Yang Y."/>
            <person name="Xiong J."/>
            <person name="Zhou Z."/>
            <person name="Huo F."/>
            <person name="Miao W."/>
            <person name="Ran C."/>
            <person name="Liu Y."/>
            <person name="Zhang J."/>
            <person name="Feng J."/>
            <person name="Wang M."/>
            <person name="Wang M."/>
            <person name="Wang L."/>
            <person name="Yao B."/>
        </authorList>
    </citation>
    <scope>NUCLEOTIDE SEQUENCE [LARGE SCALE GENOMIC DNA]</scope>
    <source>
        <strain evidence="2">Wuqing</strain>
    </source>
</reference>
<organism evidence="2 3">
    <name type="scientific">Thelohanellus kitauei</name>
    <name type="common">Myxosporean</name>
    <dbReference type="NCBI Taxonomy" id="669202"/>
    <lineage>
        <taxon>Eukaryota</taxon>
        <taxon>Metazoa</taxon>
        <taxon>Cnidaria</taxon>
        <taxon>Myxozoa</taxon>
        <taxon>Myxosporea</taxon>
        <taxon>Bivalvulida</taxon>
        <taxon>Platysporina</taxon>
        <taxon>Myxobolidae</taxon>
        <taxon>Thelohanellus</taxon>
    </lineage>
</organism>
<name>A0A0C2JWD8_THEKT</name>
<evidence type="ECO:0000313" key="2">
    <source>
        <dbReference type="EMBL" id="KII73763.1"/>
    </source>
</evidence>
<proteinExistence type="predicted"/>
<evidence type="ECO:0000256" key="1">
    <source>
        <dbReference type="SAM" id="Phobius"/>
    </source>
</evidence>
<keyword evidence="1" id="KW-1133">Transmembrane helix</keyword>